<dbReference type="FunFam" id="1.10.645.10:FF:000005">
    <property type="entry name" value="NADH-quinone oxidoreductase subunit D"/>
    <property type="match status" value="1"/>
</dbReference>
<dbReference type="PROSITE" id="PS00535">
    <property type="entry name" value="COMPLEX1_49K"/>
    <property type="match status" value="1"/>
</dbReference>
<dbReference type="InterPro" id="IPR029014">
    <property type="entry name" value="NiFe-Hase_large"/>
</dbReference>
<accession>A0A4V2KK57</accession>
<protein>
    <recommendedName>
        <fullName evidence="9">NADH-quinone oxidoreductase subunit D</fullName>
        <ecNumber evidence="9">7.1.1.-</ecNumber>
    </recommendedName>
    <alternativeName>
        <fullName evidence="9">NADH dehydrogenase I subunit D</fullName>
    </alternativeName>
    <alternativeName>
        <fullName evidence="9">NDH-1 subunit D</fullName>
    </alternativeName>
</protein>
<keyword evidence="4 9" id="KW-1003">Cell membrane</keyword>
<dbReference type="Gene3D" id="1.10.645.10">
    <property type="entry name" value="Cytochrome-c3 Hydrogenase, chain B"/>
    <property type="match status" value="1"/>
</dbReference>
<dbReference type="SUPFAM" id="SSF56762">
    <property type="entry name" value="HydB/Nqo4-like"/>
    <property type="match status" value="1"/>
</dbReference>
<organism evidence="11 12">
    <name type="scientific">Pseudoxanthomonas winnipegensis</name>
    <dbReference type="NCBI Taxonomy" id="2480810"/>
    <lineage>
        <taxon>Bacteria</taxon>
        <taxon>Pseudomonadati</taxon>
        <taxon>Pseudomonadota</taxon>
        <taxon>Gammaproteobacteria</taxon>
        <taxon>Lysobacterales</taxon>
        <taxon>Lysobacteraceae</taxon>
        <taxon>Pseudoxanthomonas</taxon>
    </lineage>
</organism>
<dbReference type="EC" id="7.1.1.-" evidence="9"/>
<keyword evidence="8 9" id="KW-0830">Ubiquinone</keyword>
<evidence type="ECO:0000256" key="9">
    <source>
        <dbReference type="HAMAP-Rule" id="MF_01358"/>
    </source>
</evidence>
<dbReference type="InterPro" id="IPR022885">
    <property type="entry name" value="NDH1_su_D/H"/>
</dbReference>
<proteinExistence type="inferred from homology"/>
<dbReference type="HAMAP" id="MF_01358">
    <property type="entry name" value="NDH1_NuoD"/>
    <property type="match status" value="1"/>
</dbReference>
<keyword evidence="6 9" id="KW-1278">Translocase</keyword>
<evidence type="ECO:0000256" key="7">
    <source>
        <dbReference type="ARBA" id="ARBA00023027"/>
    </source>
</evidence>
<evidence type="ECO:0000313" key="11">
    <source>
        <dbReference type="EMBL" id="TAA24054.1"/>
    </source>
</evidence>
<dbReference type="RefSeq" id="WP_130521784.1">
    <property type="nucleotide sequence ID" value="NZ_SHMA01000013.1"/>
</dbReference>
<dbReference type="NCBIfam" id="TIGR01962">
    <property type="entry name" value="NuoD"/>
    <property type="match status" value="1"/>
</dbReference>
<dbReference type="PANTHER" id="PTHR11993">
    <property type="entry name" value="NADH-UBIQUINONE OXIDOREDUCTASE 49 KDA SUBUNIT"/>
    <property type="match status" value="1"/>
</dbReference>
<evidence type="ECO:0000313" key="12">
    <source>
        <dbReference type="Proteomes" id="UP000291286"/>
    </source>
</evidence>
<evidence type="ECO:0000256" key="10">
    <source>
        <dbReference type="RuleBase" id="RU003685"/>
    </source>
</evidence>
<comment type="catalytic activity">
    <reaction evidence="9">
        <text>a quinone + NADH + 5 H(+)(in) = a quinol + NAD(+) + 4 H(+)(out)</text>
        <dbReference type="Rhea" id="RHEA:57888"/>
        <dbReference type="ChEBI" id="CHEBI:15378"/>
        <dbReference type="ChEBI" id="CHEBI:24646"/>
        <dbReference type="ChEBI" id="CHEBI:57540"/>
        <dbReference type="ChEBI" id="CHEBI:57945"/>
        <dbReference type="ChEBI" id="CHEBI:132124"/>
    </reaction>
</comment>
<evidence type="ECO:0000256" key="1">
    <source>
        <dbReference type="ARBA" id="ARBA00002378"/>
    </source>
</evidence>
<dbReference type="AlphaFoldDB" id="A0A4Q8L896"/>
<accession>A0A4Q8L896</accession>
<dbReference type="EMBL" id="SHMB01000014">
    <property type="protein sequence ID" value="TAA24054.1"/>
    <property type="molecule type" value="Genomic_DNA"/>
</dbReference>
<sequence length="441" mass="49856">MSAQIQPSHVNQAHAPFASNPAEARQEIRNYTMNFGPQHPAAHGVLRLILEMDGETVVRADPHIGLLHRGTEKLAESKPFNQSIGYMDRLDYVSMMCNEHAYVRAIETLMGIEAPVRAQYIRTMFDEITRVLNHLMWVGSNALDLGAMAVMLYAFREREELMDCYEAVSGARMHATYYRPGGVYRDLPGQMPKYKESPWHKGQALKHLNAAREGSLLDFLEEFTKTFPSRVDEYETLLTDNRIWKQRTVGIGVISPEQARAWGMTGVMLRGSGIEWDLRKKQPYAKYDAVDFDIPIGLNGDCYDRYLVRIAEMRESNRIIAQCVKWLKANPGPVMIENFKVAPPSRESMKDDMEALIHHFKLFSEGYCVPAGETYSAVEAPKGEFGCYLVSDGANKPFRVHLRAPGFVHLSSMDAIVVGHMLPDVVAMIGTYDLVFGEVDR</sequence>
<name>A0A4Q8L896_9GAMM</name>
<dbReference type="InterPro" id="IPR014029">
    <property type="entry name" value="NADH_UbQ_OxRdtase_49kDa_CS"/>
</dbReference>
<keyword evidence="11" id="KW-0560">Oxidoreductase</keyword>
<evidence type="ECO:0000256" key="2">
    <source>
        <dbReference type="ARBA" id="ARBA00005769"/>
    </source>
</evidence>
<dbReference type="GO" id="GO:0005886">
    <property type="term" value="C:plasma membrane"/>
    <property type="evidence" value="ECO:0007669"/>
    <property type="project" value="UniProtKB-SubCell"/>
</dbReference>
<evidence type="ECO:0000256" key="6">
    <source>
        <dbReference type="ARBA" id="ARBA00022967"/>
    </source>
</evidence>
<evidence type="ECO:0000256" key="8">
    <source>
        <dbReference type="ARBA" id="ARBA00023075"/>
    </source>
</evidence>
<dbReference type="NCBIfam" id="NF004739">
    <property type="entry name" value="PRK06075.1"/>
    <property type="match status" value="1"/>
</dbReference>
<evidence type="ECO:0000256" key="4">
    <source>
        <dbReference type="ARBA" id="ARBA00022475"/>
    </source>
</evidence>
<evidence type="ECO:0000256" key="5">
    <source>
        <dbReference type="ARBA" id="ARBA00022719"/>
    </source>
</evidence>
<dbReference type="PANTHER" id="PTHR11993:SF10">
    <property type="entry name" value="NADH DEHYDROGENASE [UBIQUINONE] IRON-SULFUR PROTEIN 2, MITOCHONDRIAL"/>
    <property type="match status" value="1"/>
</dbReference>
<comment type="caution">
    <text evidence="11">The sequence shown here is derived from an EMBL/GenBank/DDBJ whole genome shotgun (WGS) entry which is preliminary data.</text>
</comment>
<dbReference type="GO" id="GO:0050136">
    <property type="term" value="F:NADH dehydrogenase (quinone) (non-electrogenic) activity"/>
    <property type="evidence" value="ECO:0007669"/>
    <property type="project" value="UniProtKB-UniRule"/>
</dbReference>
<gene>
    <name evidence="9" type="primary">nuoD</name>
    <name evidence="11" type="ORF">EA661_19540</name>
</gene>
<keyword evidence="3 9" id="KW-0813">Transport</keyword>
<dbReference type="GO" id="GO:0048038">
    <property type="term" value="F:quinone binding"/>
    <property type="evidence" value="ECO:0007669"/>
    <property type="project" value="UniProtKB-KW"/>
</dbReference>
<dbReference type="GO" id="GO:0051287">
    <property type="term" value="F:NAD binding"/>
    <property type="evidence" value="ECO:0007669"/>
    <property type="project" value="InterPro"/>
</dbReference>
<keyword evidence="9" id="KW-0472">Membrane</keyword>
<comment type="subunit">
    <text evidence="9">NDH-1 is composed of 14 different subunits. Subunits NuoB, C, D, E, F, and G constitute the peripheral sector of the complex.</text>
</comment>
<comment type="subcellular location">
    <subcellularLocation>
        <location evidence="9">Cell membrane</location>
        <topology evidence="9">Peripheral membrane protein</topology>
        <orientation evidence="9">Cytoplasmic side</orientation>
    </subcellularLocation>
</comment>
<dbReference type="Proteomes" id="UP000291286">
    <property type="component" value="Unassembled WGS sequence"/>
</dbReference>
<keyword evidence="7 9" id="KW-0520">NAD</keyword>
<reference evidence="11 12" key="1">
    <citation type="submission" date="2019-02" db="EMBL/GenBank/DDBJ databases">
        <title>WGS of Pseudoxanthomonas species novum from clinical isolates.</title>
        <authorList>
            <person name="Bernier A.-M."/>
            <person name="Bernard K."/>
            <person name="Vachon A."/>
        </authorList>
    </citation>
    <scope>NUCLEOTIDE SEQUENCE [LARGE SCALE GENOMIC DNA]</scope>
    <source>
        <strain evidence="11 12">NML171202</strain>
    </source>
</reference>
<comment type="similarity">
    <text evidence="2 9 10">Belongs to the complex I 49 kDa subunit family.</text>
</comment>
<keyword evidence="5 9" id="KW-0874">Quinone</keyword>
<evidence type="ECO:0000256" key="3">
    <source>
        <dbReference type="ARBA" id="ARBA00022448"/>
    </source>
</evidence>
<comment type="function">
    <text evidence="1 9">NDH-1 shuttles electrons from NADH, via FMN and iron-sulfur (Fe-S) centers, to quinones in the respiratory chain. The immediate electron acceptor for the enzyme in this species is believed to be ubiquinone. Couples the redox reaction to proton translocation (for every two electrons transferred, four hydrogen ions are translocated across the cytoplasmic membrane), and thus conserves the redox energy in a proton gradient.</text>
</comment>
<dbReference type="InterPro" id="IPR001135">
    <property type="entry name" value="NADH_Q_OxRdtase_suD"/>
</dbReference>
<dbReference type="Pfam" id="PF00346">
    <property type="entry name" value="Complex1_49kDa"/>
    <property type="match status" value="2"/>
</dbReference>